<dbReference type="EMBL" id="FMXA01000015">
    <property type="protein sequence ID" value="SDA54181.1"/>
    <property type="molecule type" value="Genomic_DNA"/>
</dbReference>
<proteinExistence type="predicted"/>
<protein>
    <submittedName>
        <fullName evidence="1">Uncharacterized protein</fullName>
    </submittedName>
</protein>
<dbReference type="Proteomes" id="UP000199689">
    <property type="component" value="Unassembled WGS sequence"/>
</dbReference>
<gene>
    <name evidence="1" type="ORF">SAMN02910343_01191</name>
</gene>
<organism evidence="1 2">
    <name type="scientific">Allisonella histaminiformans</name>
    <dbReference type="NCBI Taxonomy" id="209880"/>
    <lineage>
        <taxon>Bacteria</taxon>
        <taxon>Bacillati</taxon>
        <taxon>Bacillota</taxon>
        <taxon>Negativicutes</taxon>
        <taxon>Veillonellales</taxon>
        <taxon>Veillonellaceae</taxon>
        <taxon>Allisonella</taxon>
    </lineage>
</organism>
<sequence length="89" mass="10740">MKNHLLTTLYWKFWGNVKDLSGIPYVVDGHLNYYLLNKGKEKYFQKVEEYTGEGVFKYHNFYLPIKVQDKFYIARIVGEEWYDSKGYNP</sequence>
<evidence type="ECO:0000313" key="1">
    <source>
        <dbReference type="EMBL" id="SDA54181.1"/>
    </source>
</evidence>
<dbReference type="AlphaFoldDB" id="A0A1G5W7V3"/>
<reference evidence="1 2" key="1">
    <citation type="submission" date="2016-10" db="EMBL/GenBank/DDBJ databases">
        <authorList>
            <person name="de Groot N.N."/>
        </authorList>
    </citation>
    <scope>NUCLEOTIDE SEQUENCE [LARGE SCALE GENOMIC DNA]</scope>
    <source>
        <strain evidence="1 2">DSM 15230</strain>
    </source>
</reference>
<keyword evidence="2" id="KW-1185">Reference proteome</keyword>
<name>A0A1G5W7V3_9FIRM</name>
<accession>A0A1G5W7V3</accession>
<evidence type="ECO:0000313" key="2">
    <source>
        <dbReference type="Proteomes" id="UP000199689"/>
    </source>
</evidence>